<keyword evidence="5" id="KW-0813">Transport</keyword>
<comment type="subcellular location">
    <subcellularLocation>
        <location evidence="2">Cell membrane</location>
        <topology evidence="2">Multi-pass membrane protein</topology>
    </subcellularLocation>
</comment>
<comment type="similarity">
    <text evidence="3">Belongs to the multi antimicrobial extrusion (MATE) (TC 2.A.66.1) family.</text>
</comment>
<dbReference type="Pfam" id="PF01554">
    <property type="entry name" value="MatE"/>
    <property type="match status" value="2"/>
</dbReference>
<dbReference type="GO" id="GO:0005886">
    <property type="term" value="C:plasma membrane"/>
    <property type="evidence" value="ECO:0007669"/>
    <property type="project" value="UniProtKB-SubCell"/>
</dbReference>
<feature type="transmembrane region" description="Helical" evidence="13">
    <location>
        <begin position="167"/>
        <end position="187"/>
    </location>
</feature>
<evidence type="ECO:0000256" key="10">
    <source>
        <dbReference type="ARBA" id="ARBA00023065"/>
    </source>
</evidence>
<feature type="transmembrane region" description="Helical" evidence="13">
    <location>
        <begin position="55"/>
        <end position="80"/>
    </location>
</feature>
<sequence>MSETDLTKGPILDHMKRIAIPSSIGLLFNTLYNVVDTYYAGMLSTDALAGLTLSFPIFFIIIALSSGIGSGTTALSSIALGENSLDDFHKLAYNALLSGILVSLFLGVIGFILTPFLFTVTGASGPSMALGISYTQTIFFGAGFFILSFILNGILNAQGDTKSYRNFLIFGFFMNLILDPLFIFGWFGIPKMGVIGIAFATVVVQLIGTVYLTYRVIKSPLFNYKTFMSERLSSTTIISLFKQGMPASLNMATIAIGVFVINYFILYFDNATTIAAFGAAVRVEQLALLPALGLNVATLTIAGQNFGAKKITRIYEVLSKSIWIGVAIMVSGAVIIFIFAPYAISIFNDDPLVISSGTTYLRIEALALPTYVILNAIISVLQGIKKPNFAVYIGLYRQILMPFILFHLLGTYFGLGIYGVWWGIVIINWTAVAIAFFFFRRIANKTIPLA</sequence>
<feature type="transmembrane region" description="Helical" evidence="13">
    <location>
        <begin position="249"/>
        <end position="268"/>
    </location>
</feature>
<dbReference type="GO" id="GO:0006811">
    <property type="term" value="P:monoatomic ion transport"/>
    <property type="evidence" value="ECO:0007669"/>
    <property type="project" value="UniProtKB-KW"/>
</dbReference>
<feature type="transmembrane region" description="Helical" evidence="13">
    <location>
        <begin position="274"/>
        <end position="301"/>
    </location>
</feature>
<evidence type="ECO:0000256" key="8">
    <source>
        <dbReference type="ARBA" id="ARBA00022692"/>
    </source>
</evidence>
<feature type="transmembrane region" description="Helical" evidence="13">
    <location>
        <begin position="322"/>
        <end position="347"/>
    </location>
</feature>
<keyword evidence="7" id="KW-1003">Cell membrane</keyword>
<evidence type="ECO:0000256" key="5">
    <source>
        <dbReference type="ARBA" id="ARBA00022448"/>
    </source>
</evidence>
<dbReference type="GO" id="GO:0015297">
    <property type="term" value="F:antiporter activity"/>
    <property type="evidence" value="ECO:0007669"/>
    <property type="project" value="UniProtKB-KW"/>
</dbReference>
<evidence type="ECO:0000256" key="4">
    <source>
        <dbReference type="ARBA" id="ARBA00020268"/>
    </source>
</evidence>
<evidence type="ECO:0000256" key="12">
    <source>
        <dbReference type="ARBA" id="ARBA00031636"/>
    </source>
</evidence>
<feature type="transmembrane region" description="Helical" evidence="13">
    <location>
        <begin position="415"/>
        <end position="439"/>
    </location>
</feature>
<evidence type="ECO:0000313" key="15">
    <source>
        <dbReference type="Proteomes" id="UP000279029"/>
    </source>
</evidence>
<comment type="function">
    <text evidence="1">Multidrug efflux pump.</text>
</comment>
<dbReference type="InterPro" id="IPR048279">
    <property type="entry name" value="MdtK-like"/>
</dbReference>
<evidence type="ECO:0000256" key="2">
    <source>
        <dbReference type="ARBA" id="ARBA00004651"/>
    </source>
</evidence>
<dbReference type="AlphaFoldDB" id="A0A3P7P4H4"/>
<dbReference type="GO" id="GO:0042910">
    <property type="term" value="F:xenobiotic transmembrane transporter activity"/>
    <property type="evidence" value="ECO:0007669"/>
    <property type="project" value="InterPro"/>
</dbReference>
<keyword evidence="9 13" id="KW-1133">Transmembrane helix</keyword>
<keyword evidence="8 13" id="KW-0812">Transmembrane</keyword>
<keyword evidence="10" id="KW-0406">Ion transport</keyword>
<reference evidence="14 15" key="1">
    <citation type="submission" date="2018-09" db="EMBL/GenBank/DDBJ databases">
        <authorList>
            <person name="Postec A."/>
        </authorList>
    </citation>
    <scope>NUCLEOTIDE SEQUENCE [LARGE SCALE GENOMIC DNA]</scope>
    <source>
        <strain evidence="14">70B-A</strain>
    </source>
</reference>
<evidence type="ECO:0000313" key="14">
    <source>
        <dbReference type="EMBL" id="VDN48460.1"/>
    </source>
</evidence>
<accession>A0A3P7P4H4</accession>
<feature type="transmembrane region" description="Helical" evidence="13">
    <location>
        <begin position="359"/>
        <end position="377"/>
    </location>
</feature>
<dbReference type="PANTHER" id="PTHR43298:SF2">
    <property type="entry name" value="FMN_FAD EXPORTER YEEO-RELATED"/>
    <property type="match status" value="1"/>
</dbReference>
<evidence type="ECO:0000256" key="7">
    <source>
        <dbReference type="ARBA" id="ARBA00022475"/>
    </source>
</evidence>
<proteinExistence type="inferred from homology"/>
<evidence type="ECO:0000256" key="3">
    <source>
        <dbReference type="ARBA" id="ARBA00010199"/>
    </source>
</evidence>
<feature type="transmembrane region" description="Helical" evidence="13">
    <location>
        <begin position="389"/>
        <end position="409"/>
    </location>
</feature>
<dbReference type="PANTHER" id="PTHR43298">
    <property type="entry name" value="MULTIDRUG RESISTANCE PROTEIN NORM-RELATED"/>
    <property type="match status" value="1"/>
</dbReference>
<dbReference type="InterPro" id="IPR002528">
    <property type="entry name" value="MATE_fam"/>
</dbReference>
<keyword evidence="15" id="KW-1185">Reference proteome</keyword>
<evidence type="ECO:0000256" key="9">
    <source>
        <dbReference type="ARBA" id="ARBA00022989"/>
    </source>
</evidence>
<evidence type="ECO:0000256" key="11">
    <source>
        <dbReference type="ARBA" id="ARBA00023136"/>
    </source>
</evidence>
<dbReference type="OrthoDB" id="9776324at2"/>
<keyword evidence="11 13" id="KW-0472">Membrane</keyword>
<dbReference type="EMBL" id="LR130778">
    <property type="protein sequence ID" value="VDN48460.1"/>
    <property type="molecule type" value="Genomic_DNA"/>
</dbReference>
<dbReference type="RefSeq" id="WP_125137592.1">
    <property type="nucleotide sequence ID" value="NZ_LR130778.1"/>
</dbReference>
<feature type="transmembrane region" description="Helical" evidence="13">
    <location>
        <begin position="92"/>
        <end position="118"/>
    </location>
</feature>
<protein>
    <recommendedName>
        <fullName evidence="4">Probable multidrug resistance protein NorM</fullName>
    </recommendedName>
    <alternativeName>
        <fullName evidence="12">Multidrug-efflux transporter</fullName>
    </alternativeName>
</protein>
<dbReference type="KEGG" id="cbar:PATL70BA_2562"/>
<feature type="transmembrane region" description="Helical" evidence="13">
    <location>
        <begin position="138"/>
        <end position="155"/>
    </location>
</feature>
<keyword evidence="6" id="KW-0050">Antiport</keyword>
<evidence type="ECO:0000256" key="13">
    <source>
        <dbReference type="SAM" id="Phobius"/>
    </source>
</evidence>
<dbReference type="NCBIfam" id="TIGR00797">
    <property type="entry name" value="matE"/>
    <property type="match status" value="1"/>
</dbReference>
<gene>
    <name evidence="14" type="ORF">PATL70BA_2562</name>
</gene>
<evidence type="ECO:0000256" key="1">
    <source>
        <dbReference type="ARBA" id="ARBA00003408"/>
    </source>
</evidence>
<name>A0A3P7P4H4_9FIRM</name>
<dbReference type="Proteomes" id="UP000279029">
    <property type="component" value="Chromosome"/>
</dbReference>
<evidence type="ECO:0000256" key="6">
    <source>
        <dbReference type="ARBA" id="ARBA00022449"/>
    </source>
</evidence>
<feature type="transmembrane region" description="Helical" evidence="13">
    <location>
        <begin position="18"/>
        <end position="35"/>
    </location>
</feature>
<feature type="transmembrane region" description="Helical" evidence="13">
    <location>
        <begin position="193"/>
        <end position="214"/>
    </location>
</feature>
<organism evidence="14 15">
    <name type="scientific">Petrocella atlantisensis</name>
    <dbReference type="NCBI Taxonomy" id="2173034"/>
    <lineage>
        <taxon>Bacteria</taxon>
        <taxon>Bacillati</taxon>
        <taxon>Bacillota</taxon>
        <taxon>Clostridia</taxon>
        <taxon>Lachnospirales</taxon>
        <taxon>Vallitaleaceae</taxon>
        <taxon>Petrocella</taxon>
    </lineage>
</organism>
<dbReference type="PIRSF" id="PIRSF006603">
    <property type="entry name" value="DinF"/>
    <property type="match status" value="1"/>
</dbReference>
<dbReference type="InterPro" id="IPR050222">
    <property type="entry name" value="MATE_MdtK"/>
</dbReference>